<keyword evidence="2" id="KW-1185">Reference proteome</keyword>
<reference evidence="1" key="1">
    <citation type="submission" date="2020-09" db="EMBL/GenBank/DDBJ databases">
        <authorList>
            <person name="Kikuchi T."/>
        </authorList>
    </citation>
    <scope>NUCLEOTIDE SEQUENCE</scope>
    <source>
        <strain evidence="1">SH1</strain>
    </source>
</reference>
<name>A0A811LN14_9BILA</name>
<dbReference type="EMBL" id="CAJFCW020000006">
    <property type="protein sequence ID" value="CAG9127158.1"/>
    <property type="molecule type" value="Genomic_DNA"/>
</dbReference>
<dbReference type="EMBL" id="CAJFDH010000006">
    <property type="protein sequence ID" value="CAD5229657.1"/>
    <property type="molecule type" value="Genomic_DNA"/>
</dbReference>
<sequence length="164" mass="18012">MQGAGVTMIEFGDVLQTERRKLVEGLQGQLQEVRGLVKEAGGDSPAKSRCSDRSTFFPWTPSVFPWTSGRKASLTIYVRRPLRGTGRCHSRCDGETFSKLDEAAEKVSELAQEKPFVTLLIEQAKGPIQKAQVRQILMTYKAIQGKADPLMAPDVIDICKAATG</sequence>
<protein>
    <submittedName>
        <fullName evidence="1">Uncharacterized protein</fullName>
    </submittedName>
</protein>
<organism evidence="1 2">
    <name type="scientific">Bursaphelenchus okinawaensis</name>
    <dbReference type="NCBI Taxonomy" id="465554"/>
    <lineage>
        <taxon>Eukaryota</taxon>
        <taxon>Metazoa</taxon>
        <taxon>Ecdysozoa</taxon>
        <taxon>Nematoda</taxon>
        <taxon>Chromadorea</taxon>
        <taxon>Rhabditida</taxon>
        <taxon>Tylenchina</taxon>
        <taxon>Tylenchomorpha</taxon>
        <taxon>Aphelenchoidea</taxon>
        <taxon>Aphelenchoididae</taxon>
        <taxon>Bursaphelenchus</taxon>
    </lineage>
</organism>
<dbReference type="Proteomes" id="UP000614601">
    <property type="component" value="Unassembled WGS sequence"/>
</dbReference>
<evidence type="ECO:0000313" key="2">
    <source>
        <dbReference type="Proteomes" id="UP000614601"/>
    </source>
</evidence>
<dbReference type="Proteomes" id="UP000783686">
    <property type="component" value="Unassembled WGS sequence"/>
</dbReference>
<accession>A0A811LN14</accession>
<comment type="caution">
    <text evidence="1">The sequence shown here is derived from an EMBL/GenBank/DDBJ whole genome shotgun (WGS) entry which is preliminary data.</text>
</comment>
<evidence type="ECO:0000313" key="1">
    <source>
        <dbReference type="EMBL" id="CAD5229657.1"/>
    </source>
</evidence>
<gene>
    <name evidence="1" type="ORF">BOKJ2_LOCUS13716</name>
</gene>
<proteinExistence type="predicted"/>
<dbReference type="AlphaFoldDB" id="A0A811LN14"/>